<dbReference type="InterPro" id="IPR025533">
    <property type="entry name" value="DUF4419"/>
</dbReference>
<keyword evidence="3" id="KW-1185">Reference proteome</keyword>
<gene>
    <name evidence="2" type="ORF">QQX98_002736</name>
</gene>
<keyword evidence="1" id="KW-0732">Signal</keyword>
<feature type="signal peptide" evidence="1">
    <location>
        <begin position="1"/>
        <end position="18"/>
    </location>
</feature>
<name>A0ABR1HHB6_9HYPO</name>
<accession>A0ABR1HHB6</accession>
<dbReference type="Proteomes" id="UP001498476">
    <property type="component" value="Unassembled WGS sequence"/>
</dbReference>
<evidence type="ECO:0000313" key="3">
    <source>
        <dbReference type="Proteomes" id="UP001498476"/>
    </source>
</evidence>
<sequence length="419" mass="45750">MAKLMHLCLVALAGLSAADVTVHVSDVEALPFTTDGAATSPEDLFRRSCPEEVAETNPYSPQLLLSSFGDADFPRDTVSPSSDGLVRGAIDAWAQHHHLVLRPDEVWFEVLAQLNFYMAAHAEDLRGLFVGHTGRKPLRVGGLTWRDVVATFGAAIQERVRTEWLLDWISPGFSTSTADDAVTASVLVMGLMQSFFEFEGVIVCGIPSVTLRGDRRDWVRLLAKLDRLEEWGAEPAAFAANLRPIFRRFVRTWDEPDAPATTGFWAQMVRAHKKWSCGAGAAEYDVSGWLTGFMHWTKAGRLRVEEEEEVWEDAGTVTLDGVVYVAEALEDVSVGYAKAPLTMVDYPRAGQDTRAYVLAGNVGVRRERDAEGWVVARPGSAWFLYAPTGDGNYTVGPGAGDRGELEGIAVGIDGCRGSV</sequence>
<feature type="chain" id="PRO_5046893574" evidence="1">
    <location>
        <begin position="19"/>
        <end position="419"/>
    </location>
</feature>
<evidence type="ECO:0000313" key="2">
    <source>
        <dbReference type="EMBL" id="KAK7420537.1"/>
    </source>
</evidence>
<dbReference type="PANTHER" id="PTHR31252:SF11">
    <property type="entry name" value="DUF4419 DOMAIN-CONTAINING PROTEIN"/>
    <property type="match status" value="1"/>
</dbReference>
<dbReference type="EMBL" id="JAZAVJ010000029">
    <property type="protein sequence ID" value="KAK7420537.1"/>
    <property type="molecule type" value="Genomic_DNA"/>
</dbReference>
<proteinExistence type="predicted"/>
<evidence type="ECO:0000256" key="1">
    <source>
        <dbReference type="SAM" id="SignalP"/>
    </source>
</evidence>
<reference evidence="2 3" key="1">
    <citation type="journal article" date="2025" name="Microbiol. Resour. Announc.">
        <title>Draft genome sequences for Neonectria magnoliae and Neonectria punicea, canker pathogens of Liriodendron tulipifera and Acer saccharum in West Virginia.</title>
        <authorList>
            <person name="Petronek H.M."/>
            <person name="Kasson M.T."/>
            <person name="Metheny A.M."/>
            <person name="Stauder C.M."/>
            <person name="Lovett B."/>
            <person name="Lynch S.C."/>
            <person name="Garnas J.R."/>
            <person name="Kasson L.R."/>
            <person name="Stajich J.E."/>
        </authorList>
    </citation>
    <scope>NUCLEOTIDE SEQUENCE [LARGE SCALE GENOMIC DNA]</scope>
    <source>
        <strain evidence="2 3">NRRL 64653</strain>
    </source>
</reference>
<protein>
    <submittedName>
        <fullName evidence="2">Uncharacterized protein</fullName>
    </submittedName>
</protein>
<dbReference type="PANTHER" id="PTHR31252">
    <property type="entry name" value="DUF4419 DOMAIN-CONTAINING PROTEIN"/>
    <property type="match status" value="1"/>
</dbReference>
<organism evidence="2 3">
    <name type="scientific">Neonectria punicea</name>
    <dbReference type="NCBI Taxonomy" id="979145"/>
    <lineage>
        <taxon>Eukaryota</taxon>
        <taxon>Fungi</taxon>
        <taxon>Dikarya</taxon>
        <taxon>Ascomycota</taxon>
        <taxon>Pezizomycotina</taxon>
        <taxon>Sordariomycetes</taxon>
        <taxon>Hypocreomycetidae</taxon>
        <taxon>Hypocreales</taxon>
        <taxon>Nectriaceae</taxon>
        <taxon>Neonectria</taxon>
    </lineage>
</organism>
<dbReference type="Pfam" id="PF14388">
    <property type="entry name" value="DUF4419"/>
    <property type="match status" value="1"/>
</dbReference>
<comment type="caution">
    <text evidence="2">The sequence shown here is derived from an EMBL/GenBank/DDBJ whole genome shotgun (WGS) entry which is preliminary data.</text>
</comment>